<evidence type="ECO:0000256" key="5">
    <source>
        <dbReference type="ARBA" id="ARBA00022755"/>
    </source>
</evidence>
<dbReference type="InterPro" id="IPR027417">
    <property type="entry name" value="P-loop_NTPase"/>
</dbReference>
<proteinExistence type="inferred from homology"/>
<keyword evidence="6 8" id="KW-0460">Magnesium</keyword>
<dbReference type="CDD" id="cd03108">
    <property type="entry name" value="AdSS"/>
    <property type="match status" value="1"/>
</dbReference>
<feature type="binding site" evidence="8">
    <location>
        <begin position="330"/>
        <end position="332"/>
    </location>
    <ligand>
        <name>GTP</name>
        <dbReference type="ChEBI" id="CHEBI:37565"/>
    </ligand>
</feature>
<evidence type="ECO:0000256" key="1">
    <source>
        <dbReference type="ARBA" id="ARBA00011738"/>
    </source>
</evidence>
<dbReference type="OrthoDB" id="9807553at2"/>
<dbReference type="InterPro" id="IPR033128">
    <property type="entry name" value="Adenylosuccin_syn_Lys_AS"/>
</dbReference>
<dbReference type="PROSITE" id="PS00513">
    <property type="entry name" value="ADENYLOSUCCIN_SYN_2"/>
    <property type="match status" value="1"/>
</dbReference>
<name>A0A1M6BV71_9FIRM</name>
<dbReference type="Pfam" id="PF00709">
    <property type="entry name" value="Adenylsucc_synt"/>
    <property type="match status" value="1"/>
</dbReference>
<keyword evidence="8" id="KW-0963">Cytoplasm</keyword>
<dbReference type="STRING" id="1121476.SAMN02745751_00483"/>
<dbReference type="InterPro" id="IPR018220">
    <property type="entry name" value="Adenylosuccin_syn_GTP-bd"/>
</dbReference>
<keyword evidence="12" id="KW-1185">Reference proteome</keyword>
<dbReference type="NCBIfam" id="TIGR00184">
    <property type="entry name" value="purA"/>
    <property type="match status" value="1"/>
</dbReference>
<dbReference type="PANTHER" id="PTHR11846:SF0">
    <property type="entry name" value="ADENYLOSUCCINATE SYNTHETASE"/>
    <property type="match status" value="1"/>
</dbReference>
<evidence type="ECO:0000256" key="7">
    <source>
        <dbReference type="ARBA" id="ARBA00023134"/>
    </source>
</evidence>
<keyword evidence="2 8" id="KW-0436">Ligase</keyword>
<feature type="binding site" evidence="8">
    <location>
        <position position="13"/>
    </location>
    <ligand>
        <name>Mg(2+)</name>
        <dbReference type="ChEBI" id="CHEBI:18420"/>
    </ligand>
</feature>
<feature type="binding site" evidence="8">
    <location>
        <begin position="12"/>
        <end position="18"/>
    </location>
    <ligand>
        <name>GTP</name>
        <dbReference type="ChEBI" id="CHEBI:37565"/>
    </ligand>
</feature>
<feature type="binding site" evidence="8">
    <location>
        <begin position="413"/>
        <end position="415"/>
    </location>
    <ligand>
        <name>GTP</name>
        <dbReference type="ChEBI" id="CHEBI:37565"/>
    </ligand>
</feature>
<protein>
    <recommendedName>
        <fullName evidence="8 10">Adenylosuccinate synthetase</fullName>
        <shortName evidence="8">AMPSase</shortName>
        <shortName evidence="8">AdSS</shortName>
        <ecNumber evidence="8 10">6.3.4.4</ecNumber>
    </recommendedName>
    <alternativeName>
        <fullName evidence="8">IMP--aspartate ligase</fullName>
    </alternativeName>
</protein>
<dbReference type="Gene3D" id="1.10.300.10">
    <property type="entry name" value="Adenylosuccinate Synthetase, subunit A, domain 2"/>
    <property type="match status" value="1"/>
</dbReference>
<dbReference type="InterPro" id="IPR042109">
    <property type="entry name" value="Adenylosuccinate_synth_dom1"/>
</dbReference>
<dbReference type="GO" id="GO:0005525">
    <property type="term" value="F:GTP binding"/>
    <property type="evidence" value="ECO:0007669"/>
    <property type="project" value="UniProtKB-UniRule"/>
</dbReference>
<dbReference type="InterPro" id="IPR042110">
    <property type="entry name" value="Adenylosuccinate_synth_dom2"/>
</dbReference>
<feature type="binding site" evidence="8">
    <location>
        <begin position="40"/>
        <end position="42"/>
    </location>
    <ligand>
        <name>GTP</name>
        <dbReference type="ChEBI" id="CHEBI:37565"/>
    </ligand>
</feature>
<dbReference type="RefSeq" id="WP_073046576.1">
    <property type="nucleotide sequence ID" value="NZ_FQZL01000005.1"/>
</dbReference>
<comment type="catalytic activity">
    <reaction evidence="8 10">
        <text>IMP + L-aspartate + GTP = N(6)-(1,2-dicarboxyethyl)-AMP + GDP + phosphate + 2 H(+)</text>
        <dbReference type="Rhea" id="RHEA:15753"/>
        <dbReference type="ChEBI" id="CHEBI:15378"/>
        <dbReference type="ChEBI" id="CHEBI:29991"/>
        <dbReference type="ChEBI" id="CHEBI:37565"/>
        <dbReference type="ChEBI" id="CHEBI:43474"/>
        <dbReference type="ChEBI" id="CHEBI:57567"/>
        <dbReference type="ChEBI" id="CHEBI:58053"/>
        <dbReference type="ChEBI" id="CHEBI:58189"/>
        <dbReference type="EC" id="6.3.4.4"/>
    </reaction>
</comment>
<dbReference type="AlphaFoldDB" id="A0A1M6BV71"/>
<feature type="active site" evidence="9">
    <location>
        <position position="139"/>
    </location>
</feature>
<comment type="cofactor">
    <cofactor evidence="8">
        <name>Mg(2+)</name>
        <dbReference type="ChEBI" id="CHEBI:18420"/>
    </cofactor>
    <text evidence="8">Binds 1 Mg(2+) ion per subunit.</text>
</comment>
<dbReference type="GO" id="GO:0004019">
    <property type="term" value="F:adenylosuccinate synthase activity"/>
    <property type="evidence" value="ECO:0007669"/>
    <property type="project" value="UniProtKB-UniRule"/>
</dbReference>
<dbReference type="PANTHER" id="PTHR11846">
    <property type="entry name" value="ADENYLOSUCCINATE SYNTHETASE"/>
    <property type="match status" value="1"/>
</dbReference>
<evidence type="ECO:0000256" key="8">
    <source>
        <dbReference type="HAMAP-Rule" id="MF_00011"/>
    </source>
</evidence>
<evidence type="ECO:0000256" key="4">
    <source>
        <dbReference type="ARBA" id="ARBA00022741"/>
    </source>
</evidence>
<dbReference type="HAMAP" id="MF_00011">
    <property type="entry name" value="Adenylosucc_synth"/>
    <property type="match status" value="1"/>
</dbReference>
<feature type="binding site" description="in other chain" evidence="8">
    <location>
        <position position="238"/>
    </location>
    <ligand>
        <name>IMP</name>
        <dbReference type="ChEBI" id="CHEBI:58053"/>
        <note>ligand shared between dimeric partners</note>
    </ligand>
</feature>
<dbReference type="UniPathway" id="UPA00075">
    <property type="reaction ID" value="UER00335"/>
</dbReference>
<organism evidence="11 12">
    <name type="scientific">Dethiosulfatibacter aminovorans DSM 17477</name>
    <dbReference type="NCBI Taxonomy" id="1121476"/>
    <lineage>
        <taxon>Bacteria</taxon>
        <taxon>Bacillati</taxon>
        <taxon>Bacillota</taxon>
        <taxon>Tissierellia</taxon>
        <taxon>Dethiosulfatibacter</taxon>
    </lineage>
</organism>
<dbReference type="SUPFAM" id="SSF52540">
    <property type="entry name" value="P-loop containing nucleoside triphosphate hydrolases"/>
    <property type="match status" value="1"/>
</dbReference>
<keyword evidence="5 8" id="KW-0658">Purine biosynthesis</keyword>
<dbReference type="Proteomes" id="UP000184052">
    <property type="component" value="Unassembled WGS sequence"/>
</dbReference>
<evidence type="ECO:0000313" key="12">
    <source>
        <dbReference type="Proteomes" id="UP000184052"/>
    </source>
</evidence>
<gene>
    <name evidence="8" type="primary">purA</name>
    <name evidence="11" type="ORF">SAMN02745751_00483</name>
</gene>
<feature type="binding site" description="in other chain" evidence="8">
    <location>
        <position position="302"/>
    </location>
    <ligand>
        <name>IMP</name>
        <dbReference type="ChEBI" id="CHEBI:58053"/>
        <note>ligand shared between dimeric partners</note>
    </ligand>
</feature>
<dbReference type="EMBL" id="FQZL01000005">
    <property type="protein sequence ID" value="SHI52591.1"/>
    <property type="molecule type" value="Genomic_DNA"/>
</dbReference>
<dbReference type="SMART" id="SM00788">
    <property type="entry name" value="Adenylsucc_synt"/>
    <property type="match status" value="1"/>
</dbReference>
<dbReference type="FunFam" id="1.10.300.10:FF:000001">
    <property type="entry name" value="Adenylosuccinate synthetase"/>
    <property type="match status" value="1"/>
</dbReference>
<dbReference type="Gene3D" id="3.40.440.10">
    <property type="entry name" value="Adenylosuccinate Synthetase, subunit A, domain 1"/>
    <property type="match status" value="1"/>
</dbReference>
<dbReference type="GO" id="GO:0000287">
    <property type="term" value="F:magnesium ion binding"/>
    <property type="evidence" value="ECO:0007669"/>
    <property type="project" value="UniProtKB-UniRule"/>
</dbReference>
<feature type="active site" description="Proton acceptor" evidence="8">
    <location>
        <position position="13"/>
    </location>
</feature>
<feature type="binding site" evidence="8">
    <location>
        <position position="142"/>
    </location>
    <ligand>
        <name>IMP</name>
        <dbReference type="ChEBI" id="CHEBI:58053"/>
        <note>ligand shared between dimeric partners</note>
    </ligand>
</feature>
<dbReference type="EC" id="6.3.4.4" evidence="8 10"/>
<feature type="binding site" evidence="8">
    <location>
        <position position="304"/>
    </location>
    <ligand>
        <name>GTP</name>
        <dbReference type="ChEBI" id="CHEBI:37565"/>
    </ligand>
</feature>
<evidence type="ECO:0000256" key="2">
    <source>
        <dbReference type="ARBA" id="ARBA00022598"/>
    </source>
</evidence>
<keyword evidence="7 8" id="KW-0342">GTP-binding</keyword>
<dbReference type="GO" id="GO:0005737">
    <property type="term" value="C:cytoplasm"/>
    <property type="evidence" value="ECO:0007669"/>
    <property type="project" value="UniProtKB-SubCell"/>
</dbReference>
<evidence type="ECO:0000256" key="3">
    <source>
        <dbReference type="ARBA" id="ARBA00022723"/>
    </source>
</evidence>
<dbReference type="NCBIfam" id="NF002223">
    <property type="entry name" value="PRK01117.1"/>
    <property type="match status" value="1"/>
</dbReference>
<dbReference type="InterPro" id="IPR001114">
    <property type="entry name" value="Adenylosuccinate_synthetase"/>
</dbReference>
<dbReference type="GO" id="GO:0046040">
    <property type="term" value="P:IMP metabolic process"/>
    <property type="evidence" value="ECO:0007669"/>
    <property type="project" value="TreeGrafter"/>
</dbReference>
<keyword evidence="4 8" id="KW-0547">Nucleotide-binding</keyword>
<dbReference type="PROSITE" id="PS01266">
    <property type="entry name" value="ADENYLOSUCCIN_SYN_1"/>
    <property type="match status" value="1"/>
</dbReference>
<comment type="subcellular location">
    <subcellularLocation>
        <location evidence="8">Cytoplasm</location>
    </subcellularLocation>
</comment>
<evidence type="ECO:0000256" key="6">
    <source>
        <dbReference type="ARBA" id="ARBA00022842"/>
    </source>
</evidence>
<feature type="binding site" description="in other chain" evidence="8">
    <location>
        <begin position="38"/>
        <end position="41"/>
    </location>
    <ligand>
        <name>IMP</name>
        <dbReference type="ChEBI" id="CHEBI:58053"/>
        <note>ligand shared between dimeric partners</note>
    </ligand>
</feature>
<evidence type="ECO:0000313" key="11">
    <source>
        <dbReference type="EMBL" id="SHI52591.1"/>
    </source>
</evidence>
<feature type="binding site" evidence="8">
    <location>
        <begin position="298"/>
        <end position="304"/>
    </location>
    <ligand>
        <name>substrate</name>
    </ligand>
</feature>
<feature type="binding site" description="in other chain" evidence="8">
    <location>
        <position position="223"/>
    </location>
    <ligand>
        <name>IMP</name>
        <dbReference type="ChEBI" id="CHEBI:58053"/>
        <note>ligand shared between dimeric partners</note>
    </ligand>
</feature>
<comment type="pathway">
    <text evidence="8 10">Purine metabolism; AMP biosynthesis via de novo pathway; AMP from IMP: step 1/2.</text>
</comment>
<feature type="binding site" description="in other chain" evidence="8">
    <location>
        <position position="128"/>
    </location>
    <ligand>
        <name>IMP</name>
        <dbReference type="ChEBI" id="CHEBI:58053"/>
        <note>ligand shared between dimeric partners</note>
    </ligand>
</feature>
<comment type="similarity">
    <text evidence="8 10">Belongs to the adenylosuccinate synthetase family.</text>
</comment>
<evidence type="ECO:0000256" key="10">
    <source>
        <dbReference type="RuleBase" id="RU000520"/>
    </source>
</evidence>
<dbReference type="FunFam" id="3.90.170.10:FF:000001">
    <property type="entry name" value="Adenylosuccinate synthetase"/>
    <property type="match status" value="1"/>
</dbReference>
<dbReference type="InterPro" id="IPR042111">
    <property type="entry name" value="Adenylosuccinate_synth_dom3"/>
</dbReference>
<reference evidence="11 12" key="1">
    <citation type="submission" date="2016-11" db="EMBL/GenBank/DDBJ databases">
        <authorList>
            <person name="Jaros S."/>
            <person name="Januszkiewicz K."/>
            <person name="Wedrychowicz H."/>
        </authorList>
    </citation>
    <scope>NUCLEOTIDE SEQUENCE [LARGE SCALE GENOMIC DNA]</scope>
    <source>
        <strain evidence="11 12">DSM 17477</strain>
    </source>
</reference>
<accession>A0A1M6BV71</accession>
<keyword evidence="3 8" id="KW-0479">Metal-binding</keyword>
<feature type="binding site" description="in other chain" evidence="8">
    <location>
        <begin position="13"/>
        <end position="16"/>
    </location>
    <ligand>
        <name>IMP</name>
        <dbReference type="ChEBI" id="CHEBI:58053"/>
        <note>ligand shared between dimeric partners</note>
    </ligand>
</feature>
<dbReference type="Gene3D" id="3.90.170.10">
    <property type="entry name" value="Adenylosuccinate Synthetase, subunit A, domain 3"/>
    <property type="match status" value="1"/>
</dbReference>
<evidence type="ECO:0000256" key="9">
    <source>
        <dbReference type="PROSITE-ProRule" id="PRU10134"/>
    </source>
</evidence>
<comment type="subunit">
    <text evidence="1 8">Homodimer.</text>
</comment>
<feature type="binding site" evidence="8">
    <location>
        <position position="40"/>
    </location>
    <ligand>
        <name>Mg(2+)</name>
        <dbReference type="ChEBI" id="CHEBI:18420"/>
    </ligand>
</feature>
<sequence length="428" mass="48021">MSNLVILGAQWGDEGKGKITDFLAKEASMVVRYQGGDNAGHTVELGDQKYKLHLVPSGILYKDKPCVIGNGVVVNPKALVKEMDYLNDLGVSTDNLVISDRAHIIFPYHLEIDRLEEEARGENKIGTTVKGIGPCYRDKVERSGIRMCDYLNKKDFEDKLRYNIKRKNDLIVKYYDAEALDEDAIVEEYMGHMERISKYITDINVVMRQAVKDDAKILFEGAQGTLLDIDYGTYPFVTSSHPTTCGIAVGAGISPYSLDNALGVVKAYTTRVGMGPFVTELHDEMGDNIREKGFEYGTTTGRPRRCGWLDMVMLNYSVQINGLSSMAITKLDTLSDIEKLKICVAYKLDGEVIDYFPASLETLGRCEPIYIEMDGWKMEDVLKAKTYEELPENARLYVEKMEELSGVPADIVSVGPKRSETFIRKDLF</sequence>
<feature type="active site" description="Proton donor" evidence="8">
    <location>
        <position position="41"/>
    </location>
</feature>
<comment type="function">
    <text evidence="8">Plays an important role in the de novo pathway of purine nucleotide biosynthesis. Catalyzes the first committed step in the biosynthesis of AMP from IMP.</text>
</comment>
<dbReference type="GO" id="GO:0044208">
    <property type="term" value="P:'de novo' AMP biosynthetic process"/>
    <property type="evidence" value="ECO:0007669"/>
    <property type="project" value="UniProtKB-UniRule"/>
</dbReference>